<organism evidence="2 4">
    <name type="scientific">Mycobacterium talmoniae</name>
    <dbReference type="NCBI Taxonomy" id="1858794"/>
    <lineage>
        <taxon>Bacteria</taxon>
        <taxon>Bacillati</taxon>
        <taxon>Actinomycetota</taxon>
        <taxon>Actinomycetes</taxon>
        <taxon>Mycobacteriales</taxon>
        <taxon>Mycobacteriaceae</taxon>
        <taxon>Mycobacterium</taxon>
    </lineage>
</organism>
<accession>A0A1S1NGV5</accession>
<reference evidence="2 4" key="1">
    <citation type="submission" date="2016-10" db="EMBL/GenBank/DDBJ databases">
        <title>Genome sequence of Mycobacterium talmonii.</title>
        <authorList>
            <person name="Greninger A.L."/>
            <person name="Elliott B."/>
            <person name="Vasireddy S."/>
            <person name="Vasireddy R."/>
        </authorList>
    </citation>
    <scope>NUCLEOTIDE SEQUENCE [LARGE SCALE GENOMIC DNA]</scope>
    <source>
        <strain evidence="2">MO-5499</strain>
        <strain evidence="4">NE-TNMC-100812</strain>
    </source>
</reference>
<comment type="caution">
    <text evidence="2">The sequence shown here is derived from an EMBL/GenBank/DDBJ whole genome shotgun (WGS) entry which is preliminary data.</text>
</comment>
<sequence length="138" mass="13960">MTRLHAGWLVALFAAILSVSTWLPWLTTTMGGGGHANAIGGSVGAVTLPPRFGAGQLIVLLASALLVAGAMIGRGLSARLASVTALAISLLVAALTIWYYHLNVVAPLSAGYGLYLGAASAVGAFVCSIWALASITVR</sequence>
<feature type="transmembrane region" description="Helical" evidence="1">
    <location>
        <begin position="52"/>
        <end position="73"/>
    </location>
</feature>
<evidence type="ECO:0000313" key="2">
    <source>
        <dbReference type="EMBL" id="OHU98476.1"/>
    </source>
</evidence>
<reference evidence="3" key="3">
    <citation type="submission" date="2018-01" db="EMBL/GenBank/DDBJ databases">
        <authorList>
            <person name="Gaut B.S."/>
            <person name="Morton B.R."/>
            <person name="Clegg M.T."/>
            <person name="Duvall M.R."/>
        </authorList>
    </citation>
    <scope>NUCLEOTIDE SEQUENCE</scope>
    <source>
        <strain evidence="3">ATCC BAA-2683</strain>
    </source>
</reference>
<evidence type="ECO:0000313" key="3">
    <source>
        <dbReference type="EMBL" id="PQM48992.1"/>
    </source>
</evidence>
<proteinExistence type="predicted"/>
<dbReference type="EMBL" id="PPEA01000113">
    <property type="protein sequence ID" value="PQM48992.1"/>
    <property type="molecule type" value="Genomic_DNA"/>
</dbReference>
<keyword evidence="1" id="KW-0472">Membrane</keyword>
<evidence type="ECO:0000256" key="1">
    <source>
        <dbReference type="SAM" id="Phobius"/>
    </source>
</evidence>
<protein>
    <recommendedName>
        <fullName evidence="6">Transmembrane protein</fullName>
    </recommendedName>
</protein>
<name>A0A1S1NGV5_9MYCO</name>
<feature type="transmembrane region" description="Helical" evidence="1">
    <location>
        <begin position="7"/>
        <end position="25"/>
    </location>
</feature>
<feature type="transmembrane region" description="Helical" evidence="1">
    <location>
        <begin position="112"/>
        <end position="133"/>
    </location>
</feature>
<evidence type="ECO:0008006" key="6">
    <source>
        <dbReference type="Google" id="ProtNLM"/>
    </source>
</evidence>
<keyword evidence="4" id="KW-1185">Reference proteome</keyword>
<dbReference type="EMBL" id="MLQM01000143">
    <property type="protein sequence ID" value="OHU98476.1"/>
    <property type="molecule type" value="Genomic_DNA"/>
</dbReference>
<evidence type="ECO:0000313" key="4">
    <source>
        <dbReference type="Proteomes" id="UP000179734"/>
    </source>
</evidence>
<dbReference type="RefSeq" id="WP_071028825.1">
    <property type="nucleotide sequence ID" value="NZ_MLQM01000143.1"/>
</dbReference>
<feature type="transmembrane region" description="Helical" evidence="1">
    <location>
        <begin position="80"/>
        <end position="100"/>
    </location>
</feature>
<dbReference type="AlphaFoldDB" id="A0A1S1NGV5"/>
<keyword evidence="1" id="KW-1133">Transmembrane helix</keyword>
<dbReference type="Proteomes" id="UP000238296">
    <property type="component" value="Unassembled WGS sequence"/>
</dbReference>
<keyword evidence="1" id="KW-0812">Transmembrane</keyword>
<gene>
    <name evidence="2" type="ORF">BKN37_20615</name>
    <name evidence="3" type="ORF">C1Y40_00790</name>
</gene>
<dbReference type="Proteomes" id="UP000179734">
    <property type="component" value="Unassembled WGS sequence"/>
</dbReference>
<reference evidence="3 5" key="2">
    <citation type="journal article" date="2017" name="Int. J. Syst. Evol. Microbiol.">
        <title>Mycobacterium talmoniae sp. nov., a slowly growing mycobacterium isolated from human respiratory samples.</title>
        <authorList>
            <person name="Davidson R.M."/>
            <person name="DeGroote M.A."/>
            <person name="Marola J.L."/>
            <person name="Buss S."/>
            <person name="Jones V."/>
            <person name="McNeil M.R."/>
            <person name="Freifeld A.G."/>
            <person name="Elaine Epperson L."/>
            <person name="Hasan N.A."/>
            <person name="Jackson M."/>
            <person name="Iwen P.C."/>
            <person name="Salfinger M."/>
            <person name="Strong M."/>
        </authorList>
    </citation>
    <scope>NUCLEOTIDE SEQUENCE [LARGE SCALE GENOMIC DNA]</scope>
    <source>
        <strain evidence="3 5">ATCC BAA-2683</strain>
    </source>
</reference>
<evidence type="ECO:0000313" key="5">
    <source>
        <dbReference type="Proteomes" id="UP000238296"/>
    </source>
</evidence>